<dbReference type="Gene3D" id="2.60.120.260">
    <property type="entry name" value="Galactose-binding domain-like"/>
    <property type="match status" value="1"/>
</dbReference>
<dbReference type="Proteomes" id="UP001198461">
    <property type="component" value="Unassembled WGS sequence"/>
</dbReference>
<dbReference type="InterPro" id="IPR008979">
    <property type="entry name" value="Galactose-bd-like_sf"/>
</dbReference>
<reference evidence="2" key="1">
    <citation type="submission" date="2023-08" db="EMBL/GenBank/DDBJ databases">
        <title>Mucin Metabolism Genes Underlie the Key Renovations of Bacteroides xylanisolvens Genomes in Captive Great Apes.</title>
        <authorList>
            <person name="Nishida A.H."/>
        </authorList>
    </citation>
    <scope>NUCLEOTIDE SEQUENCE</scope>
    <source>
        <strain evidence="2">P13.H9</strain>
    </source>
</reference>
<dbReference type="RefSeq" id="WP_225450929.1">
    <property type="nucleotide sequence ID" value="NZ_JAIWXB010000026.1"/>
</dbReference>
<protein>
    <submittedName>
        <fullName evidence="2">DUF1735 domain-containing protein</fullName>
    </submittedName>
</protein>
<organism evidence="2 3">
    <name type="scientific">Bacteroides xylanisolvens</name>
    <dbReference type="NCBI Taxonomy" id="371601"/>
    <lineage>
        <taxon>Bacteria</taxon>
        <taxon>Pseudomonadati</taxon>
        <taxon>Bacteroidota</taxon>
        <taxon>Bacteroidia</taxon>
        <taxon>Bacteroidales</taxon>
        <taxon>Bacteroidaceae</taxon>
        <taxon>Bacteroides</taxon>
    </lineage>
</organism>
<dbReference type="PROSITE" id="PS50022">
    <property type="entry name" value="FA58C_3"/>
    <property type="match status" value="1"/>
</dbReference>
<evidence type="ECO:0000259" key="1">
    <source>
        <dbReference type="PROSITE" id="PS50022"/>
    </source>
</evidence>
<proteinExistence type="predicted"/>
<dbReference type="InterPro" id="IPR013728">
    <property type="entry name" value="BT_3987-like_N"/>
</dbReference>
<dbReference type="AlphaFoldDB" id="A0AAW4T1F8"/>
<dbReference type="Pfam" id="PF00754">
    <property type="entry name" value="F5_F8_type_C"/>
    <property type="match status" value="1"/>
</dbReference>
<dbReference type="InterPro" id="IPR024361">
    <property type="entry name" value="BACON"/>
</dbReference>
<sequence>MKKYINFLLWMMLLAACQDYRYDEMVNNSTYFTKSDLQDNDIYIMDDEDYIYNIWMYKSGYFSDMLAGELELDYNYLVQFNTQKGTNYEMLDQKYYSFEREFRIEEGEIETSIPLVLKTAQLIKDYGYDKTFYIPVGIKSLTKNVQPYDEKSHLLLAFRLKQATLQIDSDFKGEVYHDFSQEDWKEFDFDITTVLNTEAQKECRITYSLASDLLPAGKEMLDKQYYTFASSVSLPVGEKFAENYLTLNVEGMPDGEWVVPIKITIDKPNVKVEDTQVIFTVVKGAFDIKWNTQNMLEDKLVFGPNIREHLVVGTYSTEDVLEIRADKSWIQPVLKNGKVEITVEKYAGNDPFRTAHITIQKANMTESIEVVQYASEDLNPKNKWSIEPGNNKTTATNTEPFKNIIDGNIDTRWQWGWGQSGLSDFPNTPYEFIIDFGSEQIFNMISLWQTQKDKNGYVKDVQFKVSNDKKNWVDAGKYRMSESTEDAQAHGKNSYDYELPATYKARYVRLIILSNVGGPDVNNRKNAYMGEFSAYLK</sequence>
<dbReference type="EMBL" id="JAIWYE010000028">
    <property type="protein sequence ID" value="MCA4705163.1"/>
    <property type="molecule type" value="Genomic_DNA"/>
</dbReference>
<feature type="domain" description="F5/8 type C" evidence="1">
    <location>
        <begin position="365"/>
        <end position="531"/>
    </location>
</feature>
<evidence type="ECO:0000313" key="3">
    <source>
        <dbReference type="Proteomes" id="UP001198461"/>
    </source>
</evidence>
<evidence type="ECO:0000313" key="2">
    <source>
        <dbReference type="EMBL" id="MCA4705163.1"/>
    </source>
</evidence>
<name>A0AAW4T1F8_9BACE</name>
<dbReference type="Pfam" id="PF13004">
    <property type="entry name" value="BACON"/>
    <property type="match status" value="1"/>
</dbReference>
<dbReference type="SUPFAM" id="SSF49785">
    <property type="entry name" value="Galactose-binding domain-like"/>
    <property type="match status" value="1"/>
</dbReference>
<dbReference type="PROSITE" id="PS51257">
    <property type="entry name" value="PROKAR_LIPOPROTEIN"/>
    <property type="match status" value="1"/>
</dbReference>
<dbReference type="InterPro" id="IPR000421">
    <property type="entry name" value="FA58C"/>
</dbReference>
<dbReference type="Pfam" id="PF08522">
    <property type="entry name" value="BT_3987-like_N"/>
    <property type="match status" value="1"/>
</dbReference>
<gene>
    <name evidence="2" type="ORF">LD004_16280</name>
</gene>
<dbReference type="Gene3D" id="2.60.40.1740">
    <property type="entry name" value="hypothetical protein (bacova_03559)"/>
    <property type="match status" value="2"/>
</dbReference>
<accession>A0AAW4T1F8</accession>
<comment type="caution">
    <text evidence="2">The sequence shown here is derived from an EMBL/GenBank/DDBJ whole genome shotgun (WGS) entry which is preliminary data.</text>
</comment>